<dbReference type="Gene3D" id="2.40.37.20">
    <property type="entry name" value="D-serine dehydratase-like domain"/>
    <property type="match status" value="1"/>
</dbReference>
<keyword evidence="5" id="KW-1185">Reference proteome</keyword>
<dbReference type="InterPro" id="IPR026956">
    <property type="entry name" value="D-ser_dehydrat-like_dom"/>
</dbReference>
<dbReference type="InterPro" id="IPR029066">
    <property type="entry name" value="PLP-binding_barrel"/>
</dbReference>
<comment type="caution">
    <text evidence="4">The sequence shown here is derived from an EMBL/GenBank/DDBJ whole genome shotgun (WGS) entry which is preliminary data.</text>
</comment>
<evidence type="ECO:0000259" key="3">
    <source>
        <dbReference type="SMART" id="SM01119"/>
    </source>
</evidence>
<reference evidence="4 5" key="1">
    <citation type="submission" date="2021-01" db="EMBL/GenBank/DDBJ databases">
        <title>Genome sequencing of Joostella atrarenae M1-2 (= KCTC 23194).</title>
        <authorList>
            <person name="Zakaria M.R."/>
            <person name="Lam M.Q."/>
            <person name="Chong C.S."/>
        </authorList>
    </citation>
    <scope>NUCLEOTIDE SEQUENCE [LARGE SCALE GENOMIC DNA]</scope>
    <source>
        <strain evidence="4 5">M1-2</strain>
    </source>
</reference>
<dbReference type="Pfam" id="PF01168">
    <property type="entry name" value="Ala_racemase_N"/>
    <property type="match status" value="1"/>
</dbReference>
<dbReference type="SUPFAM" id="SSF51419">
    <property type="entry name" value="PLP-binding barrel"/>
    <property type="match status" value="1"/>
</dbReference>
<gene>
    <name evidence="4" type="ORF">JM658_00330</name>
</gene>
<feature type="domain" description="D-serine dehydratase-like" evidence="3">
    <location>
        <begin position="259"/>
        <end position="348"/>
    </location>
</feature>
<dbReference type="Gene3D" id="3.20.20.10">
    <property type="entry name" value="Alanine racemase"/>
    <property type="match status" value="1"/>
</dbReference>
<organism evidence="4 5">
    <name type="scientific">Joostella atrarenae</name>
    <dbReference type="NCBI Taxonomy" id="679257"/>
    <lineage>
        <taxon>Bacteria</taxon>
        <taxon>Pseudomonadati</taxon>
        <taxon>Bacteroidota</taxon>
        <taxon>Flavobacteriia</taxon>
        <taxon>Flavobacteriales</taxon>
        <taxon>Flavobacteriaceae</taxon>
        <taxon>Joostella</taxon>
    </lineage>
</organism>
<dbReference type="PANTHER" id="PTHR28004:SF2">
    <property type="entry name" value="D-SERINE DEHYDRATASE"/>
    <property type="match status" value="1"/>
</dbReference>
<dbReference type="SMART" id="SM01119">
    <property type="entry name" value="D-ser_dehydrat"/>
    <property type="match status" value="1"/>
</dbReference>
<dbReference type="CDD" id="cd06821">
    <property type="entry name" value="PLPDE_III_D-TA"/>
    <property type="match status" value="1"/>
</dbReference>
<evidence type="ECO:0000313" key="5">
    <source>
        <dbReference type="Proteomes" id="UP000829517"/>
    </source>
</evidence>
<dbReference type="RefSeq" id="WP_236957237.1">
    <property type="nucleotide sequence ID" value="NZ_JAETXX010000001.1"/>
</dbReference>
<protein>
    <submittedName>
        <fullName evidence="4">D-TA family PLP-dependent enzyme</fullName>
    </submittedName>
</protein>
<dbReference type="InterPro" id="IPR001608">
    <property type="entry name" value="Ala_racemase_N"/>
</dbReference>
<accession>A0ABS9IYL2</accession>
<name>A0ABS9IYL2_9FLAO</name>
<evidence type="ECO:0000256" key="2">
    <source>
        <dbReference type="ARBA" id="ARBA00023239"/>
    </source>
</evidence>
<comment type="similarity">
    <text evidence="1">Belongs to the DSD1 family.</text>
</comment>
<evidence type="ECO:0000313" key="4">
    <source>
        <dbReference type="EMBL" id="MCF8713262.1"/>
    </source>
</evidence>
<proteinExistence type="inferred from homology"/>
<dbReference type="InterPro" id="IPR051466">
    <property type="entry name" value="D-amino_acid_metab_enzyme"/>
</dbReference>
<dbReference type="Pfam" id="PF14031">
    <property type="entry name" value="D-ser_dehydrat"/>
    <property type="match status" value="1"/>
</dbReference>
<evidence type="ECO:0000256" key="1">
    <source>
        <dbReference type="ARBA" id="ARBA00005323"/>
    </source>
</evidence>
<dbReference type="EMBL" id="JAETXX010000001">
    <property type="protein sequence ID" value="MCF8713262.1"/>
    <property type="molecule type" value="Genomic_DNA"/>
</dbReference>
<dbReference type="PANTHER" id="PTHR28004">
    <property type="entry name" value="ZGC:162816-RELATED"/>
    <property type="match status" value="1"/>
</dbReference>
<dbReference type="InterPro" id="IPR042208">
    <property type="entry name" value="D-ser_dehydrat-like_sf"/>
</dbReference>
<keyword evidence="2" id="KW-0456">Lyase</keyword>
<sequence length="367" mass="41440">MNWYEISNIDKIATPALLVYPERIKLNIQRMIDISGDVNRLRPHIKTHKTAQIIKLQQQVGINKFKCATIAEAELLAKCNAKEVLLAMQPVAENINRFFQLKEKYPNSQFSTIVDDGVIIQKINKVAIEKGIKVSLWLDVNVGMNRTGVKPDENACKLFKLLLEADNIIAEGFHVYDGHIRYSEFQVRKDTCDEAFEKVLLLKEKLEGEGLHVKNIIAGGSPTFPVHALREEVDLSPGTTLLWDAGYGDLFPDMEMLHAAVLVTRIISKPSDGVLCLDLGHKSLASEMNFPRVKFLNTDDFEQIGQSEEHFVVHTNNSDAYKVGDIFYALPMHICPTVAKYQELQVVENNVVAKTWEVVARNQKITI</sequence>
<dbReference type="Proteomes" id="UP000829517">
    <property type="component" value="Unassembled WGS sequence"/>
</dbReference>